<evidence type="ECO:0000313" key="2">
    <source>
        <dbReference type="EMBL" id="SEA24270.1"/>
    </source>
</evidence>
<dbReference type="SUPFAM" id="SSF50156">
    <property type="entry name" value="PDZ domain-like"/>
    <property type="match status" value="1"/>
</dbReference>
<organism evidence="2 3">
    <name type="scientific">Desulfuromusa kysingii</name>
    <dbReference type="NCBI Taxonomy" id="37625"/>
    <lineage>
        <taxon>Bacteria</taxon>
        <taxon>Pseudomonadati</taxon>
        <taxon>Thermodesulfobacteriota</taxon>
        <taxon>Desulfuromonadia</taxon>
        <taxon>Desulfuromonadales</taxon>
        <taxon>Geopsychrobacteraceae</taxon>
        <taxon>Desulfuromusa</taxon>
    </lineage>
</organism>
<feature type="domain" description="PDZ" evidence="1">
    <location>
        <begin position="318"/>
        <end position="389"/>
    </location>
</feature>
<reference evidence="2 3" key="1">
    <citation type="submission" date="2016-10" db="EMBL/GenBank/DDBJ databases">
        <authorList>
            <person name="de Groot N.N."/>
        </authorList>
    </citation>
    <scope>NUCLEOTIDE SEQUENCE [LARGE SCALE GENOMIC DNA]</scope>
    <source>
        <strain evidence="2 3">DSM 7343</strain>
    </source>
</reference>
<dbReference type="RefSeq" id="WP_175498300.1">
    <property type="nucleotide sequence ID" value="NZ_FNQN01000004.1"/>
</dbReference>
<dbReference type="InterPro" id="IPR036034">
    <property type="entry name" value="PDZ_sf"/>
</dbReference>
<gene>
    <name evidence="2" type="ORF">SAMN05660420_01568</name>
</gene>
<protein>
    <submittedName>
        <fullName evidence="2">Uncharacterized iron-regulated protein</fullName>
    </submittedName>
</protein>
<dbReference type="Proteomes" id="UP000199409">
    <property type="component" value="Unassembled WGS sequence"/>
</dbReference>
<dbReference type="STRING" id="37625.SAMN05660420_01568"/>
<dbReference type="Pfam" id="PF04187">
    <property type="entry name" value="Cofac_haem_bdg"/>
    <property type="match status" value="1"/>
</dbReference>
<dbReference type="EMBL" id="FNQN01000004">
    <property type="protein sequence ID" value="SEA24270.1"/>
    <property type="molecule type" value="Genomic_DNA"/>
</dbReference>
<keyword evidence="3" id="KW-1185">Reference proteome</keyword>
<dbReference type="AlphaFoldDB" id="A0A1H3ZKT3"/>
<proteinExistence type="predicted"/>
<evidence type="ECO:0000259" key="1">
    <source>
        <dbReference type="PROSITE" id="PS50106"/>
    </source>
</evidence>
<dbReference type="CDD" id="cd14727">
    <property type="entry name" value="ChanN-like"/>
    <property type="match status" value="1"/>
</dbReference>
<dbReference type="SMART" id="SM00228">
    <property type="entry name" value="PDZ"/>
    <property type="match status" value="1"/>
</dbReference>
<sequence>MNINFFFPLLVLMTSLIGCQPVSQYLGDPEMPYPPDREPVVGDILHLPTGIFVDQEVMLDQASRTQVVFVGETHDNPASHRLQKTILQALAQHNPGKITLAMEMFTPSQQTVLDRWINGDLTEKEFLQQVNWYHNWGMNFAFYRSLLNYCRDHKIPLLALNVEQNLKQSVARTPLAELSVEEQEQLPDIDNNDPYQQAMVEAIFSDHKMGRAMLDGFQRVQTLWDETMAQNLAEYLQQQGKNRQVLVIAGGNHIRYGYGIPRRMFRRTPSSYLLIGSEELNIPEDKKDRLMNVVKPNYPMPPYHFLTFTEYEDLPNPGVKLGIMLDKTDNGLLIKGVLPGSIAEQQGLEKGDILTRLDTQPLVEVFDLIYELQQKSSNAEVKLTLQRQQQTITKTINFSTPR</sequence>
<name>A0A1H3ZKT3_9BACT</name>
<accession>A0A1H3ZKT3</accession>
<dbReference type="Gene3D" id="2.30.42.10">
    <property type="match status" value="1"/>
</dbReference>
<dbReference type="Pfam" id="PF00595">
    <property type="entry name" value="PDZ"/>
    <property type="match status" value="1"/>
</dbReference>
<dbReference type="InterPro" id="IPR007314">
    <property type="entry name" value="Cofac_haem-bd_dom"/>
</dbReference>
<dbReference type="PROSITE" id="PS50106">
    <property type="entry name" value="PDZ"/>
    <property type="match status" value="1"/>
</dbReference>
<dbReference type="InterPro" id="IPR001478">
    <property type="entry name" value="PDZ"/>
</dbReference>
<dbReference type="SUPFAM" id="SSF159501">
    <property type="entry name" value="EreA/ChaN-like"/>
    <property type="match status" value="1"/>
</dbReference>
<evidence type="ECO:0000313" key="3">
    <source>
        <dbReference type="Proteomes" id="UP000199409"/>
    </source>
</evidence>
<dbReference type="Gene3D" id="3.40.50.11550">
    <property type="match status" value="1"/>
</dbReference>